<keyword evidence="1" id="KW-0175">Coiled coil</keyword>
<evidence type="ECO:0000256" key="1">
    <source>
        <dbReference type="SAM" id="Coils"/>
    </source>
</evidence>
<proteinExistence type="predicted"/>
<dbReference type="EMBL" id="SNYH01000006">
    <property type="protein sequence ID" value="TDQ22781.1"/>
    <property type="molecule type" value="Genomic_DNA"/>
</dbReference>
<comment type="caution">
    <text evidence="2">The sequence shown here is derived from an EMBL/GenBank/DDBJ whole genome shotgun (WGS) entry which is preliminary data.</text>
</comment>
<accession>A0A4R6TCV2</accession>
<evidence type="ECO:0000313" key="3">
    <source>
        <dbReference type="Proteomes" id="UP000295390"/>
    </source>
</evidence>
<dbReference type="Proteomes" id="UP000295390">
    <property type="component" value="Unassembled WGS sequence"/>
</dbReference>
<evidence type="ECO:0000313" key="2">
    <source>
        <dbReference type="EMBL" id="TDQ22781.1"/>
    </source>
</evidence>
<feature type="coiled-coil region" evidence="1">
    <location>
        <begin position="22"/>
        <end position="49"/>
    </location>
</feature>
<dbReference type="RefSeq" id="WP_133537766.1">
    <property type="nucleotide sequence ID" value="NZ_SNYH01000006.1"/>
</dbReference>
<protein>
    <submittedName>
        <fullName evidence="2">Uncharacterized protein</fullName>
    </submittedName>
</protein>
<gene>
    <name evidence="2" type="ORF">DFQ07_2799</name>
</gene>
<keyword evidence="3" id="KW-1185">Reference proteome</keyword>
<dbReference type="AlphaFoldDB" id="A0A4R6TCV2"/>
<name>A0A4R6TCV2_9FLAO</name>
<organism evidence="2 3">
    <name type="scientific">Tenacibaculum caenipelagi</name>
    <dbReference type="NCBI Taxonomy" id="1325435"/>
    <lineage>
        <taxon>Bacteria</taxon>
        <taxon>Pseudomonadati</taxon>
        <taxon>Bacteroidota</taxon>
        <taxon>Flavobacteriia</taxon>
        <taxon>Flavobacteriales</taxon>
        <taxon>Flavobacteriaceae</taxon>
        <taxon>Tenacibaculum</taxon>
    </lineage>
</organism>
<reference evidence="2 3" key="1">
    <citation type="submission" date="2019-03" db="EMBL/GenBank/DDBJ databases">
        <title>Genomic Encyclopedia of Type Strains, Phase III (KMG-III): the genomes of soil and plant-associated and newly described type strains.</title>
        <authorList>
            <person name="Whitman W."/>
        </authorList>
    </citation>
    <scope>NUCLEOTIDE SEQUENCE [LARGE SCALE GENOMIC DNA]</scope>
    <source>
        <strain evidence="2 3">CECT 8283</strain>
    </source>
</reference>
<sequence length="65" mass="7710">MSKKKSYKDKFENSNLISDKIKENHTNLIIDLEREAEEVENKFKNEIKSIDVRTVENIFSQYALC</sequence>